<dbReference type="HOGENOM" id="CLU_073333_1_1_0"/>
<dbReference type="EMBL" id="AXZF01000015">
    <property type="protein sequence ID" value="ERT69701.1"/>
    <property type="molecule type" value="Genomic_DNA"/>
</dbReference>
<keyword evidence="1" id="KW-0472">Membrane</keyword>
<comment type="caution">
    <text evidence="2">The sequence shown here is derived from an EMBL/GenBank/DDBJ whole genome shotgun (WGS) entry which is preliminary data.</text>
</comment>
<feature type="transmembrane region" description="Helical" evidence="1">
    <location>
        <begin position="168"/>
        <end position="187"/>
    </location>
</feature>
<organism evidence="2 3">
    <name type="scientific">Cetobacterium somerae ATCC BAA-474</name>
    <dbReference type="NCBI Taxonomy" id="1319815"/>
    <lineage>
        <taxon>Bacteria</taxon>
        <taxon>Fusobacteriati</taxon>
        <taxon>Fusobacteriota</taxon>
        <taxon>Fusobacteriia</taxon>
        <taxon>Fusobacteriales</taxon>
        <taxon>Fusobacteriaceae</taxon>
        <taxon>Cetobacterium</taxon>
    </lineage>
</organism>
<evidence type="ECO:0000313" key="3">
    <source>
        <dbReference type="Proteomes" id="UP000017081"/>
    </source>
</evidence>
<keyword evidence="1" id="KW-1133">Transmembrane helix</keyword>
<protein>
    <recommendedName>
        <fullName evidence="4">DUF1275 domain-containing protein</fullName>
    </recommendedName>
</protein>
<dbReference type="AlphaFoldDB" id="U7VDZ8"/>
<keyword evidence="3" id="KW-1185">Reference proteome</keyword>
<feature type="transmembrane region" description="Helical" evidence="1">
    <location>
        <begin position="89"/>
        <end position="107"/>
    </location>
</feature>
<sequence>MEQINNKLFLWISLLAFLGGGMNAFAILEFSLTASHITGSVTRISTDLVYYNIPHLKIMLGLVVAFFTGAIVSGIIIGSGRDFELRKRYGDTFIFIGVLLKLLDIYLYAEVLFVFILAFSLGLQNGLFIRYRGMVIRTTHMTGTVTDLGVVIGHYLRGNREITWKMKYYAMNILSFITGGLLVGLGLKYLGRGIINYMSIAYILSGAYYFLLRDRYYKMKR</sequence>
<keyword evidence="1" id="KW-0812">Transmembrane</keyword>
<dbReference type="STRING" id="1319815.HMPREF0202_00393"/>
<dbReference type="PANTHER" id="PTHR37314:SF4">
    <property type="entry name" value="UPF0700 TRANSMEMBRANE PROTEIN YOAK"/>
    <property type="match status" value="1"/>
</dbReference>
<evidence type="ECO:0000256" key="1">
    <source>
        <dbReference type="SAM" id="Phobius"/>
    </source>
</evidence>
<accession>U7VDZ8</accession>
<feature type="transmembrane region" description="Helical" evidence="1">
    <location>
        <begin position="58"/>
        <end position="77"/>
    </location>
</feature>
<evidence type="ECO:0000313" key="2">
    <source>
        <dbReference type="EMBL" id="ERT69701.1"/>
    </source>
</evidence>
<name>U7VDZ8_9FUSO</name>
<dbReference type="eggNOG" id="COG3619">
    <property type="taxonomic scope" value="Bacteria"/>
</dbReference>
<proteinExistence type="predicted"/>
<dbReference type="Pfam" id="PF06912">
    <property type="entry name" value="DUF1275"/>
    <property type="match status" value="1"/>
</dbReference>
<reference evidence="2 3" key="1">
    <citation type="submission" date="2013-08" db="EMBL/GenBank/DDBJ databases">
        <authorList>
            <person name="Weinstock G."/>
            <person name="Sodergren E."/>
            <person name="Wylie T."/>
            <person name="Fulton L."/>
            <person name="Fulton R."/>
            <person name="Fronick C."/>
            <person name="O'Laughlin M."/>
            <person name="Godfrey J."/>
            <person name="Miner T."/>
            <person name="Herter B."/>
            <person name="Appelbaum E."/>
            <person name="Cordes M."/>
            <person name="Lek S."/>
            <person name="Wollam A."/>
            <person name="Pepin K.H."/>
            <person name="Palsikar V.B."/>
            <person name="Mitreva M."/>
            <person name="Wilson R.K."/>
        </authorList>
    </citation>
    <scope>NUCLEOTIDE SEQUENCE [LARGE SCALE GENOMIC DNA]</scope>
    <source>
        <strain evidence="2 3">ATCC BAA-474</strain>
    </source>
</reference>
<dbReference type="InterPro" id="IPR010699">
    <property type="entry name" value="DUF1275"/>
</dbReference>
<feature type="transmembrane region" description="Helical" evidence="1">
    <location>
        <begin position="193"/>
        <end position="212"/>
    </location>
</feature>
<dbReference type="RefSeq" id="WP_023049941.1">
    <property type="nucleotide sequence ID" value="NZ_CP173065.2"/>
</dbReference>
<gene>
    <name evidence="2" type="ORF">HMPREF0202_00393</name>
</gene>
<dbReference type="PANTHER" id="PTHR37314">
    <property type="entry name" value="SLR0142 PROTEIN"/>
    <property type="match status" value="1"/>
</dbReference>
<evidence type="ECO:0008006" key="4">
    <source>
        <dbReference type="Google" id="ProtNLM"/>
    </source>
</evidence>
<dbReference type="Proteomes" id="UP000017081">
    <property type="component" value="Unassembled WGS sequence"/>
</dbReference>